<keyword evidence="4" id="KW-0297">G-protein coupled receptor</keyword>
<protein>
    <recommendedName>
        <fullName evidence="10">G-protein coupled receptors family 1 profile domain-containing protein</fullName>
    </recommendedName>
</protein>
<evidence type="ECO:0000256" key="2">
    <source>
        <dbReference type="ARBA" id="ARBA00022692"/>
    </source>
</evidence>
<dbReference type="GO" id="GO:0008188">
    <property type="term" value="F:neuropeptide receptor activity"/>
    <property type="evidence" value="ECO:0007669"/>
    <property type="project" value="TreeGrafter"/>
</dbReference>
<evidence type="ECO:0000313" key="8">
    <source>
        <dbReference type="EMBL" id="GBO03854.1"/>
    </source>
</evidence>
<dbReference type="GO" id="GO:0005886">
    <property type="term" value="C:plasma membrane"/>
    <property type="evidence" value="ECO:0007669"/>
    <property type="project" value="TreeGrafter"/>
</dbReference>
<dbReference type="Gene3D" id="1.20.1070.10">
    <property type="entry name" value="Rhodopsin 7-helix transmembrane proteins"/>
    <property type="match status" value="1"/>
</dbReference>
<reference evidence="8 9" key="1">
    <citation type="journal article" date="2019" name="Sci. Rep.">
        <title>Orb-weaving spider Araneus ventricosus genome elucidates the spidroin gene catalogue.</title>
        <authorList>
            <person name="Kono N."/>
            <person name="Nakamura H."/>
            <person name="Ohtoshi R."/>
            <person name="Moran D.A.P."/>
            <person name="Shinohara A."/>
            <person name="Yoshida Y."/>
            <person name="Fujiwara M."/>
            <person name="Mori M."/>
            <person name="Tomita M."/>
            <person name="Arakawa K."/>
        </authorList>
    </citation>
    <scope>NUCLEOTIDE SEQUENCE [LARGE SCALE GENOMIC DNA]</scope>
</reference>
<evidence type="ECO:0000256" key="5">
    <source>
        <dbReference type="ARBA" id="ARBA00023136"/>
    </source>
</evidence>
<evidence type="ECO:0000313" key="9">
    <source>
        <dbReference type="Proteomes" id="UP000499080"/>
    </source>
</evidence>
<evidence type="ECO:0000256" key="7">
    <source>
        <dbReference type="ARBA" id="ARBA00023224"/>
    </source>
</evidence>
<proteinExistence type="predicted"/>
<evidence type="ECO:0008006" key="10">
    <source>
        <dbReference type="Google" id="ProtNLM"/>
    </source>
</evidence>
<organism evidence="8 9">
    <name type="scientific">Araneus ventricosus</name>
    <name type="common">Orbweaver spider</name>
    <name type="synonym">Epeira ventricosa</name>
    <dbReference type="NCBI Taxonomy" id="182803"/>
    <lineage>
        <taxon>Eukaryota</taxon>
        <taxon>Metazoa</taxon>
        <taxon>Ecdysozoa</taxon>
        <taxon>Arthropoda</taxon>
        <taxon>Chelicerata</taxon>
        <taxon>Arachnida</taxon>
        <taxon>Araneae</taxon>
        <taxon>Araneomorphae</taxon>
        <taxon>Entelegynae</taxon>
        <taxon>Araneoidea</taxon>
        <taxon>Araneidae</taxon>
        <taxon>Araneus</taxon>
    </lineage>
</organism>
<dbReference type="PANTHER" id="PTHR24243:SF208">
    <property type="entry name" value="PYROKININ-1 RECEPTOR"/>
    <property type="match status" value="1"/>
</dbReference>
<evidence type="ECO:0000256" key="6">
    <source>
        <dbReference type="ARBA" id="ARBA00023170"/>
    </source>
</evidence>
<keyword evidence="2" id="KW-0812">Transmembrane</keyword>
<name>A0A4Y2TW06_ARAVE</name>
<dbReference type="PANTHER" id="PTHR24243">
    <property type="entry name" value="G-PROTEIN COUPLED RECEPTOR"/>
    <property type="match status" value="1"/>
</dbReference>
<dbReference type="InterPro" id="IPR000276">
    <property type="entry name" value="GPCR_Rhodpsn"/>
</dbReference>
<accession>A0A4Y2TW06</accession>
<dbReference type="EMBL" id="BGPR01031024">
    <property type="protein sequence ID" value="GBO03854.1"/>
    <property type="molecule type" value="Genomic_DNA"/>
</dbReference>
<dbReference type="PRINTS" id="PR00237">
    <property type="entry name" value="GPCRRHODOPSN"/>
</dbReference>
<comment type="caution">
    <text evidence="8">The sequence shown here is derived from an EMBL/GenBank/DDBJ whole genome shotgun (WGS) entry which is preliminary data.</text>
</comment>
<gene>
    <name evidence="8" type="ORF">AVEN_77448_1</name>
</gene>
<dbReference type="AlphaFoldDB" id="A0A4Y2TW06"/>
<keyword evidence="7" id="KW-0807">Transducer</keyword>
<evidence type="ECO:0000256" key="3">
    <source>
        <dbReference type="ARBA" id="ARBA00022989"/>
    </source>
</evidence>
<dbReference type="OrthoDB" id="5950040at2759"/>
<evidence type="ECO:0000256" key="1">
    <source>
        <dbReference type="ARBA" id="ARBA00004141"/>
    </source>
</evidence>
<dbReference type="Proteomes" id="UP000499080">
    <property type="component" value="Unassembled WGS sequence"/>
</dbReference>
<comment type="subcellular location">
    <subcellularLocation>
        <location evidence="1">Membrane</location>
        <topology evidence="1">Multi-pass membrane protein</topology>
    </subcellularLocation>
</comment>
<keyword evidence="6" id="KW-0675">Receptor</keyword>
<evidence type="ECO:0000256" key="4">
    <source>
        <dbReference type="ARBA" id="ARBA00023040"/>
    </source>
</evidence>
<keyword evidence="3" id="KW-1133">Transmembrane helix</keyword>
<dbReference type="SUPFAM" id="SSF81321">
    <property type="entry name" value="Family A G protein-coupled receptor-like"/>
    <property type="match status" value="1"/>
</dbReference>
<keyword evidence="9" id="KW-1185">Reference proteome</keyword>
<keyword evidence="5" id="KW-0472">Membrane</keyword>
<sequence length="105" mass="11417">MANLTDWLNITDVDDYLAAVLGPKRLPLTWLVPLTSVYALTFATGLVGNACTCTVIASNPYMQTATNCYLFNLAIADMLTLICGKHTLNAIHNQLFLYSCETAVA</sequence>